<sequence length="323" mass="34585">MATFFISTPTRRRRSGFTLVELLVVIAIIGVLIALLLPAVQQAREAARRISCSNNLKQLGLAMHNYHDTHLKFPYAYRTLDSPPGPSGVSGGQSHCRDTWFHRILPMLEQNALYDGYEADHTQFVNNISPASLMTIKVSSLVCPSNPEYGGAGANQANGFQGTYGVCLSGSGTTGVTTATAGQGMFFLESKTNLRDVTDGTTNTIMAGEGIARPMDNVAGHGDLGQYWGGASWGGTGFTTAEPPNTTLPDRPHSCKSTTVLQAPCMSTSSTRGEQYNFTRSYHPGGVQVVLADASVRFAPETIDTPLFQNLGNKADSNVIGDW</sequence>
<dbReference type="OrthoDB" id="263714at2"/>
<dbReference type="Pfam" id="PF07596">
    <property type="entry name" value="SBP_bac_10"/>
    <property type="match status" value="1"/>
</dbReference>
<keyword evidence="1" id="KW-1133">Transmembrane helix</keyword>
<dbReference type="InterPro" id="IPR011453">
    <property type="entry name" value="DUF1559"/>
</dbReference>
<dbReference type="eggNOG" id="COG2165">
    <property type="taxonomic scope" value="Bacteria"/>
</dbReference>
<dbReference type="NCBIfam" id="TIGR04294">
    <property type="entry name" value="pre_pil_HX9DG"/>
    <property type="match status" value="1"/>
</dbReference>
<evidence type="ECO:0000259" key="2">
    <source>
        <dbReference type="Pfam" id="PF07596"/>
    </source>
</evidence>
<dbReference type="NCBIfam" id="TIGR02532">
    <property type="entry name" value="IV_pilin_GFxxxE"/>
    <property type="match status" value="1"/>
</dbReference>
<protein>
    <recommendedName>
        <fullName evidence="2">DUF1559 domain-containing protein</fullName>
    </recommendedName>
</protein>
<dbReference type="Gene3D" id="3.30.700.10">
    <property type="entry name" value="Glycoprotein, Type 4 Pilin"/>
    <property type="match status" value="1"/>
</dbReference>
<dbReference type="PANTHER" id="PTHR30093">
    <property type="entry name" value="GENERAL SECRETION PATHWAY PROTEIN G"/>
    <property type="match status" value="1"/>
</dbReference>
<proteinExistence type="predicted"/>
<keyword evidence="1" id="KW-0472">Membrane</keyword>
<evidence type="ECO:0000313" key="3">
    <source>
        <dbReference type="EMBL" id="EAQ78492.1"/>
    </source>
</evidence>
<dbReference type="SUPFAM" id="SSF54523">
    <property type="entry name" value="Pili subunits"/>
    <property type="match status" value="1"/>
</dbReference>
<name>A3ZY30_9BACT</name>
<organism evidence="3 4">
    <name type="scientific">Blastopirellula marina DSM 3645</name>
    <dbReference type="NCBI Taxonomy" id="314230"/>
    <lineage>
        <taxon>Bacteria</taxon>
        <taxon>Pseudomonadati</taxon>
        <taxon>Planctomycetota</taxon>
        <taxon>Planctomycetia</taxon>
        <taxon>Pirellulales</taxon>
        <taxon>Pirellulaceae</taxon>
        <taxon>Blastopirellula</taxon>
    </lineage>
</organism>
<dbReference type="InterPro" id="IPR045584">
    <property type="entry name" value="Pilin-like"/>
</dbReference>
<dbReference type="EMBL" id="AANZ01000020">
    <property type="protein sequence ID" value="EAQ78492.1"/>
    <property type="molecule type" value="Genomic_DNA"/>
</dbReference>
<dbReference type="RefSeq" id="WP_002653185.1">
    <property type="nucleotide sequence ID" value="NZ_CH672376.1"/>
</dbReference>
<dbReference type="Proteomes" id="UP000004358">
    <property type="component" value="Unassembled WGS sequence"/>
</dbReference>
<evidence type="ECO:0000256" key="1">
    <source>
        <dbReference type="SAM" id="Phobius"/>
    </source>
</evidence>
<keyword evidence="1" id="KW-0812">Transmembrane</keyword>
<evidence type="ECO:0000313" key="4">
    <source>
        <dbReference type="Proteomes" id="UP000004358"/>
    </source>
</evidence>
<dbReference type="InterPro" id="IPR027558">
    <property type="entry name" value="Pre_pil_HX9DG_C"/>
</dbReference>
<dbReference type="AlphaFoldDB" id="A3ZY30"/>
<dbReference type="PANTHER" id="PTHR30093:SF2">
    <property type="entry name" value="TYPE II SECRETION SYSTEM PROTEIN H"/>
    <property type="match status" value="1"/>
</dbReference>
<feature type="transmembrane region" description="Helical" evidence="1">
    <location>
        <begin position="20"/>
        <end position="40"/>
    </location>
</feature>
<comment type="caution">
    <text evidence="3">The sequence shown here is derived from an EMBL/GenBank/DDBJ whole genome shotgun (WGS) entry which is preliminary data.</text>
</comment>
<dbReference type="HOGENOM" id="CLU_041661_0_0_0"/>
<reference evidence="3 4" key="1">
    <citation type="submission" date="2006-02" db="EMBL/GenBank/DDBJ databases">
        <authorList>
            <person name="Amann R."/>
            <person name="Ferriera S."/>
            <person name="Johnson J."/>
            <person name="Kravitz S."/>
            <person name="Halpern A."/>
            <person name="Remington K."/>
            <person name="Beeson K."/>
            <person name="Tran B."/>
            <person name="Rogers Y.-H."/>
            <person name="Friedman R."/>
            <person name="Venter J.C."/>
        </authorList>
    </citation>
    <scope>NUCLEOTIDE SEQUENCE [LARGE SCALE GENOMIC DNA]</scope>
    <source>
        <strain evidence="3 4">DSM 3645</strain>
    </source>
</reference>
<accession>A3ZY30</accession>
<feature type="domain" description="DUF1559" evidence="2">
    <location>
        <begin position="41"/>
        <end position="304"/>
    </location>
</feature>
<dbReference type="STRING" id="314230.DSM3645_26454"/>
<dbReference type="InterPro" id="IPR012902">
    <property type="entry name" value="N_methyl_site"/>
</dbReference>
<gene>
    <name evidence="3" type="ORF">DSM3645_26454</name>
</gene>
<dbReference type="PROSITE" id="PS00409">
    <property type="entry name" value="PROKAR_NTER_METHYL"/>
    <property type="match status" value="1"/>
</dbReference>
<dbReference type="Pfam" id="PF07963">
    <property type="entry name" value="N_methyl"/>
    <property type="match status" value="1"/>
</dbReference>